<keyword evidence="4 6" id="KW-1133">Transmembrane helix</keyword>
<dbReference type="PANTHER" id="PTHR30561">
    <property type="entry name" value="SMR FAMILY PROTON-DEPENDENT DRUG EFFLUX TRANSPORTER SUGE"/>
    <property type="match status" value="1"/>
</dbReference>
<dbReference type="InterPro" id="IPR000390">
    <property type="entry name" value="Small_drug/metabolite_transptr"/>
</dbReference>
<reference evidence="7 8" key="1">
    <citation type="submission" date="2016-05" db="EMBL/GenBank/DDBJ databases">
        <title>Genome Sequence of Pseudomonas citronellolis Strain SJTE-3, an Estrogens and Persistent Organic Pollutants degradation strain.</title>
        <authorList>
            <person name="Liang R."/>
        </authorList>
    </citation>
    <scope>NUCLEOTIDE SEQUENCE [LARGE SCALE GENOMIC DNA]</scope>
    <source>
        <strain evidence="7 8">SJTE-3</strain>
    </source>
</reference>
<keyword evidence="5 6" id="KW-0472">Membrane</keyword>
<keyword evidence="2" id="KW-1003">Cell membrane</keyword>
<dbReference type="Gene3D" id="1.10.3730.20">
    <property type="match status" value="1"/>
</dbReference>
<protein>
    <recommendedName>
        <fullName evidence="9">4-amino-4-deoxy-L-arabinose-phosphoundecaprenol flippase subunit ArnF</fullName>
    </recommendedName>
</protein>
<dbReference type="GO" id="GO:0005886">
    <property type="term" value="C:plasma membrane"/>
    <property type="evidence" value="ECO:0007669"/>
    <property type="project" value="UniProtKB-SubCell"/>
</dbReference>
<evidence type="ECO:0008006" key="9">
    <source>
        <dbReference type="Google" id="ProtNLM"/>
    </source>
</evidence>
<comment type="subcellular location">
    <subcellularLocation>
        <location evidence="1">Cell membrane</location>
        <topology evidence="1">Multi-pass membrane protein</topology>
    </subcellularLocation>
</comment>
<evidence type="ECO:0000256" key="3">
    <source>
        <dbReference type="ARBA" id="ARBA00022692"/>
    </source>
</evidence>
<name>A0A1A9KHW8_9PSED</name>
<dbReference type="GO" id="GO:0022857">
    <property type="term" value="F:transmembrane transporter activity"/>
    <property type="evidence" value="ECO:0007669"/>
    <property type="project" value="InterPro"/>
</dbReference>
<organism evidence="7 8">
    <name type="scientific">Pseudomonas citronellolis</name>
    <dbReference type="NCBI Taxonomy" id="53408"/>
    <lineage>
        <taxon>Bacteria</taxon>
        <taxon>Pseudomonadati</taxon>
        <taxon>Pseudomonadota</taxon>
        <taxon>Gammaproteobacteria</taxon>
        <taxon>Pseudomonadales</taxon>
        <taxon>Pseudomonadaceae</taxon>
        <taxon>Pseudomonas</taxon>
    </lineage>
</organism>
<evidence type="ECO:0000256" key="6">
    <source>
        <dbReference type="SAM" id="Phobius"/>
    </source>
</evidence>
<evidence type="ECO:0000256" key="2">
    <source>
        <dbReference type="ARBA" id="ARBA00022475"/>
    </source>
</evidence>
<dbReference type="AlphaFoldDB" id="A0A1A9KHW8"/>
<keyword evidence="3 6" id="KW-0812">Transmembrane</keyword>
<feature type="transmembrane region" description="Helical" evidence="6">
    <location>
        <begin position="48"/>
        <end position="78"/>
    </location>
</feature>
<dbReference type="PANTHER" id="PTHR30561:SF9">
    <property type="entry name" value="4-AMINO-4-DEOXY-L-ARABINOSE-PHOSPHOUNDECAPRENOL FLIPPASE SUBUNIT ARNF-RELATED"/>
    <property type="match status" value="1"/>
</dbReference>
<dbReference type="SUPFAM" id="SSF103481">
    <property type="entry name" value="Multidrug resistance efflux transporter EmrE"/>
    <property type="match status" value="1"/>
</dbReference>
<evidence type="ECO:0000256" key="5">
    <source>
        <dbReference type="ARBA" id="ARBA00023136"/>
    </source>
</evidence>
<dbReference type="Proteomes" id="UP000077748">
    <property type="component" value="Chromosome"/>
</dbReference>
<accession>A0A1A9KHW8</accession>
<dbReference type="RefSeq" id="WP_064584174.1">
    <property type="nucleotide sequence ID" value="NZ_CP015878.1"/>
</dbReference>
<evidence type="ECO:0000313" key="7">
    <source>
        <dbReference type="EMBL" id="ANI17021.1"/>
    </source>
</evidence>
<gene>
    <name evidence="7" type="ORF">A9C11_24910</name>
</gene>
<sequence length="131" mass="13647">MSKLGLLKNVYALILISVAISAFAQVSLKAGMASPSVQKALAEGGERLSILLAVALNPLVLLGLFLYFGSAAVWLLVLSKVQVSFAYPFVALGFVLTALLGRFFFNDTFSAAKVIGTLLIVSGVVVLANGA</sequence>
<feature type="transmembrane region" description="Helical" evidence="6">
    <location>
        <begin position="111"/>
        <end position="130"/>
    </location>
</feature>
<proteinExistence type="predicted"/>
<evidence type="ECO:0000256" key="1">
    <source>
        <dbReference type="ARBA" id="ARBA00004651"/>
    </source>
</evidence>
<evidence type="ECO:0000313" key="8">
    <source>
        <dbReference type="Proteomes" id="UP000077748"/>
    </source>
</evidence>
<dbReference type="InterPro" id="IPR037185">
    <property type="entry name" value="EmrE-like"/>
</dbReference>
<feature type="transmembrane region" description="Helical" evidence="6">
    <location>
        <begin position="85"/>
        <end position="105"/>
    </location>
</feature>
<dbReference type="EMBL" id="CP015878">
    <property type="protein sequence ID" value="ANI17021.1"/>
    <property type="molecule type" value="Genomic_DNA"/>
</dbReference>
<evidence type="ECO:0000256" key="4">
    <source>
        <dbReference type="ARBA" id="ARBA00022989"/>
    </source>
</evidence>